<feature type="region of interest" description="Disordered" evidence="2">
    <location>
        <begin position="1260"/>
        <end position="1306"/>
    </location>
</feature>
<feature type="compositionally biased region" description="Basic residues" evidence="2">
    <location>
        <begin position="719"/>
        <end position="735"/>
    </location>
</feature>
<evidence type="ECO:0000313" key="4">
    <source>
        <dbReference type="EMBL" id="KAK3950085.1"/>
    </source>
</evidence>
<keyword evidence="1" id="KW-0175">Coiled coil</keyword>
<feature type="compositionally biased region" description="Basic residues" evidence="2">
    <location>
        <begin position="676"/>
        <end position="685"/>
    </location>
</feature>
<dbReference type="Proteomes" id="UP001303222">
    <property type="component" value="Unassembled WGS sequence"/>
</dbReference>
<feature type="coiled-coil region" evidence="1">
    <location>
        <begin position="1122"/>
        <end position="1149"/>
    </location>
</feature>
<organism evidence="4 5">
    <name type="scientific">Pseudoneurospora amorphoporcata</name>
    <dbReference type="NCBI Taxonomy" id="241081"/>
    <lineage>
        <taxon>Eukaryota</taxon>
        <taxon>Fungi</taxon>
        <taxon>Dikarya</taxon>
        <taxon>Ascomycota</taxon>
        <taxon>Pezizomycotina</taxon>
        <taxon>Sordariomycetes</taxon>
        <taxon>Sordariomycetidae</taxon>
        <taxon>Sordariales</taxon>
        <taxon>Sordariaceae</taxon>
        <taxon>Pseudoneurospora</taxon>
    </lineage>
</organism>
<feature type="compositionally biased region" description="Basic and acidic residues" evidence="2">
    <location>
        <begin position="796"/>
        <end position="805"/>
    </location>
</feature>
<proteinExistence type="predicted"/>
<reference evidence="4" key="2">
    <citation type="submission" date="2023-06" db="EMBL/GenBank/DDBJ databases">
        <authorList>
            <consortium name="Lawrence Berkeley National Laboratory"/>
            <person name="Mondo S.J."/>
            <person name="Hensen N."/>
            <person name="Bonometti L."/>
            <person name="Westerberg I."/>
            <person name="Brannstrom I.O."/>
            <person name="Guillou S."/>
            <person name="Cros-Aarteil S."/>
            <person name="Calhoun S."/>
            <person name="Haridas S."/>
            <person name="Kuo A."/>
            <person name="Pangilinan J."/>
            <person name="Riley R."/>
            <person name="Labutti K."/>
            <person name="Andreopoulos B."/>
            <person name="Lipzen A."/>
            <person name="Chen C."/>
            <person name="Yanf M."/>
            <person name="Daum C."/>
            <person name="Ng V."/>
            <person name="Clum A."/>
            <person name="Steindorff A."/>
            <person name="Ohm R."/>
            <person name="Martin F."/>
            <person name="Silar P."/>
            <person name="Natvig D."/>
            <person name="Lalanne C."/>
            <person name="Gautier V."/>
            <person name="Ament-Velasquez S.L."/>
            <person name="Kruys A."/>
            <person name="Hutchinson M.I."/>
            <person name="Powell A.J."/>
            <person name="Barry K."/>
            <person name="Miller A.N."/>
            <person name="Grigoriev I.V."/>
            <person name="Debuchy R."/>
            <person name="Gladieux P."/>
            <person name="Thoren M.H."/>
            <person name="Johannesson H."/>
        </authorList>
    </citation>
    <scope>NUCLEOTIDE SEQUENCE</scope>
    <source>
        <strain evidence="4">CBS 626.80</strain>
    </source>
</reference>
<feature type="compositionally biased region" description="Low complexity" evidence="2">
    <location>
        <begin position="839"/>
        <end position="854"/>
    </location>
</feature>
<feature type="compositionally biased region" description="Basic and acidic residues" evidence="2">
    <location>
        <begin position="1211"/>
        <end position="1221"/>
    </location>
</feature>
<reference evidence="4" key="1">
    <citation type="journal article" date="2023" name="Mol. Phylogenet. Evol.">
        <title>Genome-scale phylogeny and comparative genomics of the fungal order Sordariales.</title>
        <authorList>
            <person name="Hensen N."/>
            <person name="Bonometti L."/>
            <person name="Westerberg I."/>
            <person name="Brannstrom I.O."/>
            <person name="Guillou S."/>
            <person name="Cros-Aarteil S."/>
            <person name="Calhoun S."/>
            <person name="Haridas S."/>
            <person name="Kuo A."/>
            <person name="Mondo S."/>
            <person name="Pangilinan J."/>
            <person name="Riley R."/>
            <person name="LaButti K."/>
            <person name="Andreopoulos B."/>
            <person name="Lipzen A."/>
            <person name="Chen C."/>
            <person name="Yan M."/>
            <person name="Daum C."/>
            <person name="Ng V."/>
            <person name="Clum A."/>
            <person name="Steindorff A."/>
            <person name="Ohm R.A."/>
            <person name="Martin F."/>
            <person name="Silar P."/>
            <person name="Natvig D.O."/>
            <person name="Lalanne C."/>
            <person name="Gautier V."/>
            <person name="Ament-Velasquez S.L."/>
            <person name="Kruys A."/>
            <person name="Hutchinson M.I."/>
            <person name="Powell A.J."/>
            <person name="Barry K."/>
            <person name="Miller A.N."/>
            <person name="Grigoriev I.V."/>
            <person name="Debuchy R."/>
            <person name="Gladieux P."/>
            <person name="Hiltunen Thoren M."/>
            <person name="Johannesson H."/>
        </authorList>
    </citation>
    <scope>NUCLEOTIDE SEQUENCE</scope>
    <source>
        <strain evidence="4">CBS 626.80</strain>
    </source>
</reference>
<evidence type="ECO:0000259" key="3">
    <source>
        <dbReference type="PROSITE" id="PS50238"/>
    </source>
</evidence>
<evidence type="ECO:0000313" key="5">
    <source>
        <dbReference type="Proteomes" id="UP001303222"/>
    </source>
</evidence>
<dbReference type="PROSITE" id="PS50238">
    <property type="entry name" value="RHOGAP"/>
    <property type="match status" value="1"/>
</dbReference>
<dbReference type="SMART" id="SM00324">
    <property type="entry name" value="RhoGAP"/>
    <property type="match status" value="1"/>
</dbReference>
<name>A0AAN6NQQ8_9PEZI</name>
<feature type="region of interest" description="Disordered" evidence="2">
    <location>
        <begin position="1211"/>
        <end position="1231"/>
    </location>
</feature>
<keyword evidence="5" id="KW-1185">Reference proteome</keyword>
<feature type="coiled-coil region" evidence="1">
    <location>
        <begin position="1178"/>
        <end position="1205"/>
    </location>
</feature>
<feature type="compositionally biased region" description="Basic and acidic residues" evidence="2">
    <location>
        <begin position="692"/>
        <end position="701"/>
    </location>
</feature>
<comment type="caution">
    <text evidence="4">The sequence shown here is derived from an EMBL/GenBank/DDBJ whole genome shotgun (WGS) entry which is preliminary data.</text>
</comment>
<dbReference type="CDD" id="cd00159">
    <property type="entry name" value="RhoGAP"/>
    <property type="match status" value="1"/>
</dbReference>
<dbReference type="Gene3D" id="1.10.555.10">
    <property type="entry name" value="Rho GTPase activation protein"/>
    <property type="match status" value="1"/>
</dbReference>
<sequence>MQNYHYETDRAAVVSVGTPSTTKSFLPRRVPKRGQTDDTSTTWRGVPQSATAVTMWEAAPMPMNSKIEGTLSESTTDSQPSMGYVYFRPTTMATRREKRPQVRTEGDGFPLVHSAKRDVLKDEDLQSLVRLCGKSMFYLPSEYAPSSLILPTCLRATAQYLVQHATETRGVFRIPGSVRVVNALYDYYCAEGDPDEISSTTRCPSLPVHIKAGVHDVSSAFKRLLSGLPGGILGSLPLFDTMVSIQNQLNGDPEVTKTKQTKLRARLIALAIGSVRSQLRRELIYAVFGLLCLIGRAAETAPREDEFGRPLPTADLMGYNALGIVFGPLLVGDLLNSYSIRSSSVRLILSPVSPPPNSKWEKKKYMASEEAIALCFPDMDKVHVANSIAEMLITHWREVVKQTKSLDVLMVVGSGISDHCTSRKGSLRPSVSEPFVLRKPPGWQQNGPQIGSFQVSESPVPPSPTPETRGRVPSGGLRADRPRPTLVIPRQRPRSSRSLSRSRLNTPGPVVLLSPTEEEPPAGGASLSKRQSKGSITFADETPSRQYREGQQSDSEYAERRQTVSPTKLQPVIPDSQTPRTIRRRDSLIKSFTEGLDVHPLVSFRDRKGDKSQGDAPVSVFDEPMTKIPTPRNFGSRAEDSELTPKPSVRAPSQDRMSTNRGKPDADGTLPDGKAKVKSSGHRLSRFPGWRWGERSEKSADPTESAAEPPSYAVASSRRSSRQKGRRRLSFHLRKSTTAASAEERAGQQVLDSSQIPTECSAGAEKTPKPSVKTSHYSGGPLSHFATLSRATGRIARTDRSREPPSRPPTAHDQSHAKSRTRSLASKIPRARKSDRRQTQTSSRESIRRSTIPSKSPSEHTLVSVPPEVQHEEDRINSDQEELVPESRPSTVLKHDRMTDYAPSATSFDGDLRPPTTPSRPTSYYSKSFTGSAVRAMAAMFESAAAKDKDLKRPEFLPMPTKMTGNVLSLYTVNPPSSRKSLSSPFEKPEKGSPNKSSGRGRHVGVDDEDERATSLAATLGRSSKSSNERANEQQNYEPTRDSYRRAVKDHTFEQEGDIRLTRSTTNAGGNKTKSLFDNEAQYVPLPQSPHILRPSSVPIGAPDANQGSRVPIEPGTSNYDMLILQAQIRRLQTQLDIKTEDNDHLRRKLASFGAGQCSLPKEVSVRRSTSIKLSEHLRQTERECKAWRERAEAAEMRVAILERLLRSKMDGKSYEEEKSKQSKAKSPTTSQYTFSAEVYRSSGTVRDRLRKLCGTLDGCSEDESSEGLEETENEEEGTVRCTSVWSGGEDEGDGLSGDETPERNEDERCVLQEREVDVQQTIVGEDDNDNDVPEQNIELTDWYANGRHLYSTNEREDEQLCAKIGSHEQDVCHALGEEDGNELDATRTTLETGLAGSSNINFLESKTCEDPEEGVTLDETEEETMALVGKSPGLAGRLERGELLALELDLGAGDAVPLHDLGGALVPLGTEQVEADGLEVKLFAEALEREVLAVLQMLLQRLAVDLGAGLLLQHEDVEAVIRRTFLRKGRKPGLADVTLDAVADAAQRQNRLRRVPGNVGSKEVAPARELVVIDVGHVRVDDHHGQQALALVEDLHAECRGDLGHARVEDRAGGDLVATEGKLDVHGWVERGQQIGDDVELRDTLRNDLVVHGTPAALGEETVDGLGHVACLESKKNMLVN</sequence>
<feature type="region of interest" description="Disordered" evidence="2">
    <location>
        <begin position="18"/>
        <end position="44"/>
    </location>
</feature>
<feature type="compositionally biased region" description="Acidic residues" evidence="2">
    <location>
        <begin position="1260"/>
        <end position="1277"/>
    </location>
</feature>
<dbReference type="Pfam" id="PF00620">
    <property type="entry name" value="RhoGAP"/>
    <property type="match status" value="1"/>
</dbReference>
<feature type="compositionally biased region" description="Polar residues" evidence="2">
    <location>
        <begin position="969"/>
        <end position="984"/>
    </location>
</feature>
<protein>
    <recommendedName>
        <fullName evidence="3">Rho-GAP domain-containing protein</fullName>
    </recommendedName>
</protein>
<evidence type="ECO:0000256" key="1">
    <source>
        <dbReference type="SAM" id="Coils"/>
    </source>
</evidence>
<accession>A0AAN6NQQ8</accession>
<feature type="region of interest" description="Disordered" evidence="2">
    <location>
        <begin position="418"/>
        <end position="926"/>
    </location>
</feature>
<evidence type="ECO:0000256" key="2">
    <source>
        <dbReference type="SAM" id="MobiDB-lite"/>
    </source>
</evidence>
<dbReference type="GO" id="GO:0007165">
    <property type="term" value="P:signal transduction"/>
    <property type="evidence" value="ECO:0007669"/>
    <property type="project" value="InterPro"/>
</dbReference>
<feature type="compositionally biased region" description="Basic and acidic residues" evidence="2">
    <location>
        <begin position="869"/>
        <end position="878"/>
    </location>
</feature>
<dbReference type="InterPro" id="IPR008936">
    <property type="entry name" value="Rho_GTPase_activation_prot"/>
</dbReference>
<feature type="domain" description="Rho-GAP" evidence="3">
    <location>
        <begin position="137"/>
        <end position="400"/>
    </location>
</feature>
<gene>
    <name evidence="4" type="ORF">QBC32DRAFT_377221</name>
</gene>
<feature type="region of interest" description="Disordered" evidence="2">
    <location>
        <begin position="969"/>
        <end position="1044"/>
    </location>
</feature>
<dbReference type="SUPFAM" id="SSF48350">
    <property type="entry name" value="GTPase activation domain, GAP"/>
    <property type="match status" value="1"/>
</dbReference>
<feature type="compositionally biased region" description="Basic and acidic residues" evidence="2">
    <location>
        <begin position="604"/>
        <end position="613"/>
    </location>
</feature>
<dbReference type="InterPro" id="IPR000198">
    <property type="entry name" value="RhoGAP_dom"/>
</dbReference>
<dbReference type="EMBL" id="MU859191">
    <property type="protein sequence ID" value="KAK3950085.1"/>
    <property type="molecule type" value="Genomic_DNA"/>
</dbReference>
<feature type="compositionally biased region" description="Polar residues" evidence="2">
    <location>
        <begin position="443"/>
        <end position="454"/>
    </location>
</feature>